<proteinExistence type="inferred from homology"/>
<reference evidence="13 14" key="1">
    <citation type="journal article" date="2012" name="J. Bacteriol.">
        <title>Draft Genome Sequences of Four Axenic Mycoplasma genitalium Strains Isolated from Denmark, Japan, and Australia.</title>
        <authorList>
            <person name="McGowin C.L."/>
            <person name="Ma L."/>
            <person name="Jensen J.S."/>
            <person name="Mancuso M.M."/>
            <person name="Hamasuna R."/>
            <person name="Adegboye D."/>
            <person name="Martin D.H."/>
        </authorList>
    </citation>
    <scope>NUCLEOTIDE SEQUENCE [LARGE SCALE GENOMIC DNA]</scope>
    <source>
        <strain evidence="13 14">M6320</strain>
    </source>
</reference>
<dbReference type="Proteomes" id="UP000005254">
    <property type="component" value="Chromosome"/>
</dbReference>
<comment type="pathway">
    <text evidence="10">One-carbon metabolism; tetrahydrofolate interconversion.</text>
</comment>
<evidence type="ECO:0000256" key="9">
    <source>
        <dbReference type="ARBA" id="ARBA00054606"/>
    </source>
</evidence>
<gene>
    <name evidence="10 13" type="primary">glyA</name>
    <name evidence="13" type="ORF">CM1_02395</name>
</gene>
<dbReference type="NCBIfam" id="NF000586">
    <property type="entry name" value="PRK00011.1"/>
    <property type="match status" value="1"/>
</dbReference>
<dbReference type="PROSITE" id="PS00096">
    <property type="entry name" value="SHMT"/>
    <property type="match status" value="1"/>
</dbReference>
<dbReference type="InterPro" id="IPR039429">
    <property type="entry name" value="SHMT-like_dom"/>
</dbReference>
<comment type="subunit">
    <text evidence="4 10">Homodimer.</text>
</comment>
<dbReference type="InterPro" id="IPR015422">
    <property type="entry name" value="PyrdxlP-dep_Trfase_small"/>
</dbReference>
<dbReference type="InterPro" id="IPR049943">
    <property type="entry name" value="Ser_HO-MeTrfase-like"/>
</dbReference>
<keyword evidence="6 10" id="KW-0554">One-carbon metabolism</keyword>
<evidence type="ECO:0000256" key="5">
    <source>
        <dbReference type="ARBA" id="ARBA00022490"/>
    </source>
</evidence>
<accession>A0ABC7ZJ55</accession>
<dbReference type="FunFam" id="3.40.640.10:FF:000001">
    <property type="entry name" value="Serine hydroxymethyltransferase"/>
    <property type="match status" value="1"/>
</dbReference>
<comment type="caution">
    <text evidence="10">Lacks conserved residue(s) required for the propagation of feature annotation.</text>
</comment>
<dbReference type="HAMAP" id="MF_00051">
    <property type="entry name" value="SHMT"/>
    <property type="match status" value="1"/>
</dbReference>
<dbReference type="Gene3D" id="3.40.640.10">
    <property type="entry name" value="Type I PLP-dependent aspartate aminotransferase-like (Major domain)"/>
    <property type="match status" value="1"/>
</dbReference>
<dbReference type="GO" id="GO:0005737">
    <property type="term" value="C:cytoplasm"/>
    <property type="evidence" value="ECO:0007669"/>
    <property type="project" value="UniProtKB-SubCell"/>
</dbReference>
<comment type="subcellular location">
    <subcellularLocation>
        <location evidence="2 10">Cytoplasm</location>
    </subcellularLocation>
</comment>
<dbReference type="GO" id="GO:0004372">
    <property type="term" value="F:glycine hydroxymethyltransferase activity"/>
    <property type="evidence" value="ECO:0007669"/>
    <property type="project" value="UniProtKB-UniRule"/>
</dbReference>
<dbReference type="EC" id="2.1.2.1" evidence="10"/>
<feature type="domain" description="Serine hydroxymethyltransferase-like" evidence="12">
    <location>
        <begin position="6"/>
        <end position="371"/>
    </location>
</feature>
<dbReference type="GO" id="GO:0035999">
    <property type="term" value="P:tetrahydrofolate interconversion"/>
    <property type="evidence" value="ECO:0007669"/>
    <property type="project" value="UniProtKB-UniRule"/>
</dbReference>
<comment type="cofactor">
    <cofactor evidence="1 10 11">
        <name>pyridoxal 5'-phosphate</name>
        <dbReference type="ChEBI" id="CHEBI:597326"/>
    </cofactor>
</comment>
<dbReference type="PIRSF" id="PIRSF000412">
    <property type="entry name" value="SHMT"/>
    <property type="match status" value="1"/>
</dbReference>
<dbReference type="SUPFAM" id="SSF53383">
    <property type="entry name" value="PLP-dependent transferases"/>
    <property type="match status" value="1"/>
</dbReference>
<evidence type="ECO:0000256" key="6">
    <source>
        <dbReference type="ARBA" id="ARBA00022563"/>
    </source>
</evidence>
<name>A0ABC7ZJ55_MYCGT</name>
<dbReference type="InterPro" id="IPR015424">
    <property type="entry name" value="PyrdxlP-dep_Trfase"/>
</dbReference>
<dbReference type="Gene3D" id="3.90.1150.10">
    <property type="entry name" value="Aspartate Aminotransferase, domain 1"/>
    <property type="match status" value="1"/>
</dbReference>
<dbReference type="InterPro" id="IPR001085">
    <property type="entry name" value="Ser_HO-MeTrfase"/>
</dbReference>
<feature type="site" description="Plays an important role in substrate specificity" evidence="10">
    <location>
        <position position="219"/>
    </location>
</feature>
<comment type="catalytic activity">
    <reaction evidence="10">
        <text>(6R)-5,10-methylene-5,6,7,8-tetrahydrofolate + glycine + H2O = (6S)-5,6,7,8-tetrahydrofolate + L-serine</text>
        <dbReference type="Rhea" id="RHEA:15481"/>
        <dbReference type="ChEBI" id="CHEBI:15377"/>
        <dbReference type="ChEBI" id="CHEBI:15636"/>
        <dbReference type="ChEBI" id="CHEBI:33384"/>
        <dbReference type="ChEBI" id="CHEBI:57305"/>
        <dbReference type="ChEBI" id="CHEBI:57453"/>
        <dbReference type="EC" id="2.1.2.1"/>
    </reaction>
</comment>
<dbReference type="GO" id="GO:0019264">
    <property type="term" value="P:glycine biosynthetic process from serine"/>
    <property type="evidence" value="ECO:0007669"/>
    <property type="project" value="UniProtKB-UniRule"/>
</dbReference>
<evidence type="ECO:0000256" key="2">
    <source>
        <dbReference type="ARBA" id="ARBA00004496"/>
    </source>
</evidence>
<evidence type="ECO:0000256" key="11">
    <source>
        <dbReference type="PIRSR" id="PIRSR000412-50"/>
    </source>
</evidence>
<evidence type="ECO:0000313" key="13">
    <source>
        <dbReference type="EMBL" id="AFQ04229.1"/>
    </source>
</evidence>
<dbReference type="PANTHER" id="PTHR11680">
    <property type="entry name" value="SERINE HYDROXYMETHYLTRANSFERASE"/>
    <property type="match status" value="1"/>
</dbReference>
<keyword evidence="7 10" id="KW-0808">Transferase</keyword>
<dbReference type="GO" id="GO:0030170">
    <property type="term" value="F:pyridoxal phosphate binding"/>
    <property type="evidence" value="ECO:0007669"/>
    <property type="project" value="UniProtKB-UniRule"/>
</dbReference>
<protein>
    <recommendedName>
        <fullName evidence="10">Serine hydroxymethyltransferase</fullName>
        <shortName evidence="10">SHMT</shortName>
        <shortName evidence="10">Serine methylase</shortName>
        <ecNumber evidence="10">2.1.2.1</ecNumber>
    </recommendedName>
</protein>
<evidence type="ECO:0000256" key="3">
    <source>
        <dbReference type="ARBA" id="ARBA00006376"/>
    </source>
</evidence>
<feature type="binding site" evidence="10">
    <location>
        <begin position="340"/>
        <end position="342"/>
    </location>
    <ligand>
        <name>(6S)-5,6,7,8-tetrahydrofolate</name>
        <dbReference type="ChEBI" id="CHEBI:57453"/>
    </ligand>
</feature>
<comment type="function">
    <text evidence="9">Catalyzes the reversible interconversion of serine and glycine with tetrahydrofolate (THF) serving as the one-carbon carrier. This reaction serves as the major source of one-carbon groups required for the biosynthesis of purines, thymidylate, methionine, and other important biomolecules. Also exhibits THF-independent aldolase activity toward beta-hydroxyamino acids, producing glycine and aldehydes, via a retro-aldol mechanism. Thus, is able to catalyze the cleavage of L-allo-threonine.</text>
</comment>
<dbReference type="RefSeq" id="WP_014894496.1">
    <property type="nucleotide sequence ID" value="NC_018497.1"/>
</dbReference>
<dbReference type="InterPro" id="IPR015421">
    <property type="entry name" value="PyrdxlP-dep_Trfase_major"/>
</dbReference>
<evidence type="ECO:0000256" key="1">
    <source>
        <dbReference type="ARBA" id="ARBA00001933"/>
    </source>
</evidence>
<dbReference type="InterPro" id="IPR019798">
    <property type="entry name" value="Ser_HO-MeTrfase_PLP_BS"/>
</dbReference>
<comment type="pathway">
    <text evidence="10">Amino-acid biosynthesis; glycine biosynthesis; glycine from L-serine: step 1/1.</text>
</comment>
<feature type="binding site" evidence="10">
    <location>
        <position position="111"/>
    </location>
    <ligand>
        <name>(6S)-5,6,7,8-tetrahydrofolate</name>
        <dbReference type="ChEBI" id="CHEBI:57453"/>
    </ligand>
</feature>
<organism evidence="13 14">
    <name type="scientific">Mycoplasmoides genitalium M6320</name>
    <dbReference type="NCBI Taxonomy" id="662945"/>
    <lineage>
        <taxon>Bacteria</taxon>
        <taxon>Bacillati</taxon>
        <taxon>Mycoplasmatota</taxon>
        <taxon>Mycoplasmoidales</taxon>
        <taxon>Mycoplasmoidaceae</taxon>
        <taxon>Mycoplasmoides</taxon>
    </lineage>
</organism>
<feature type="modified residue" description="N6-(pyridoxal phosphate)lysine" evidence="10 11">
    <location>
        <position position="220"/>
    </location>
</feature>
<comment type="similarity">
    <text evidence="3 10">Belongs to the SHMT family.</text>
</comment>
<evidence type="ECO:0000259" key="12">
    <source>
        <dbReference type="Pfam" id="PF00464"/>
    </source>
</evidence>
<evidence type="ECO:0000256" key="10">
    <source>
        <dbReference type="HAMAP-Rule" id="MF_00051"/>
    </source>
</evidence>
<sequence>MFSKVRLLLNKELQRQRENICLIASENYVSQDILAVTGSVLTNKYAEGYPSKRFYRGCEVVDESENLAIESCKTLFGAQWANVQPHSGSSANYAVYLALLKPGDTILGLDLNCGGHLTHGSPVNFSGKQYQAVTYSLDFETETLDYDAILQIAIEHKPKLIICGFSNYSRTVDFKKFSAIAKQVNAYLLADIAHIAGFIAAGLHQNPLPFVDVVTSTTHKTLRGPRGGIIMSNNQAIIKKLDSGVFPGCQGGPLQHVIAAKYVCFKEALNPKFKQYMQQVKDNALAMANWFLKQGYRVVSKGTETHLFSLVVGNGKDVALWLQKANIVLNMNTIPFETKSAFSPSGIRLGTPAMTTRGFKTNDFIFVASLIDKVIKSNGNQKVISQTKTTVLNLLKRFPLYKGLAY</sequence>
<dbReference type="KEGG" id="mgx:CM1_02395"/>
<evidence type="ECO:0000256" key="4">
    <source>
        <dbReference type="ARBA" id="ARBA00011738"/>
    </source>
</evidence>
<dbReference type="CDD" id="cd00378">
    <property type="entry name" value="SHMT"/>
    <property type="match status" value="1"/>
</dbReference>
<dbReference type="PANTHER" id="PTHR11680:SF35">
    <property type="entry name" value="SERINE HYDROXYMETHYLTRANSFERASE 1"/>
    <property type="match status" value="1"/>
</dbReference>
<feature type="binding site" evidence="10">
    <location>
        <begin position="115"/>
        <end position="117"/>
    </location>
    <ligand>
        <name>(6S)-5,6,7,8-tetrahydrofolate</name>
        <dbReference type="ChEBI" id="CHEBI:57453"/>
    </ligand>
</feature>
<keyword evidence="5 10" id="KW-0963">Cytoplasm</keyword>
<keyword evidence="8 10" id="KW-0663">Pyridoxal phosphate</keyword>
<dbReference type="Pfam" id="PF00464">
    <property type="entry name" value="SHMT"/>
    <property type="match status" value="1"/>
</dbReference>
<keyword evidence="10" id="KW-0028">Amino-acid biosynthesis</keyword>
<evidence type="ECO:0000256" key="8">
    <source>
        <dbReference type="ARBA" id="ARBA00022898"/>
    </source>
</evidence>
<dbReference type="EMBL" id="CP003772">
    <property type="protein sequence ID" value="AFQ04229.1"/>
    <property type="molecule type" value="Genomic_DNA"/>
</dbReference>
<evidence type="ECO:0000313" key="14">
    <source>
        <dbReference type="Proteomes" id="UP000005254"/>
    </source>
</evidence>
<evidence type="ECO:0000256" key="7">
    <source>
        <dbReference type="ARBA" id="ARBA00022679"/>
    </source>
</evidence>
<dbReference type="AlphaFoldDB" id="A0ABC7ZJ55"/>